<keyword evidence="1" id="KW-0175">Coiled coil</keyword>
<evidence type="ECO:0000313" key="3">
    <source>
        <dbReference type="Proteomes" id="UP000702425"/>
    </source>
</evidence>
<reference evidence="2 3" key="1">
    <citation type="journal article" date="2020" name="Sci. Rep.">
        <title>A novel cyanobacterial geosmin producer, revising GeoA distribution and dispersion patterns in Bacteria.</title>
        <authorList>
            <person name="Churro C."/>
            <person name="Semedo-Aguiar A.P."/>
            <person name="Silva A.D."/>
            <person name="Pereira-Leal J.B."/>
            <person name="Leite R.B."/>
        </authorList>
    </citation>
    <scope>NUCLEOTIDE SEQUENCE [LARGE SCALE GENOMIC DNA]</scope>
    <source>
        <strain evidence="2 3">IPMA8</strain>
    </source>
</reference>
<comment type="caution">
    <text evidence="2">The sequence shown here is derived from an EMBL/GenBank/DDBJ whole genome shotgun (WGS) entry which is preliminary data.</text>
</comment>
<dbReference type="RefSeq" id="WP_172190145.1">
    <property type="nucleotide sequence ID" value="NZ_CAWPPK010000293.1"/>
</dbReference>
<accession>A0ABX2D2U1</accession>
<keyword evidence="3" id="KW-1185">Reference proteome</keyword>
<proteinExistence type="predicted"/>
<name>A0ABX2D2U1_9CYAN</name>
<dbReference type="EMBL" id="SRRZ01000077">
    <property type="protein sequence ID" value="NQE36210.1"/>
    <property type="molecule type" value="Genomic_DNA"/>
</dbReference>
<feature type="coiled-coil region" evidence="1">
    <location>
        <begin position="5"/>
        <end position="32"/>
    </location>
</feature>
<feature type="coiled-coil region" evidence="1">
    <location>
        <begin position="117"/>
        <end position="144"/>
    </location>
</feature>
<sequence>MSQTIPELQKEVRALQAEVAALQESRDQLSVQRSECRVAVSFPKNNTPEAIAEFHQQNAAFGEQWLQQIQEIDRETKIIEKQLQQKQAVLNYKQGELENLLAGQHWQEVENDVQTGEKRLQAQARRINQAAAQLEAEIQGLKALYDQLNPSYSEWFQQPTQIVEFSAKTIPYAFPSSSGLILENKEIEWKKN</sequence>
<evidence type="ECO:0000313" key="2">
    <source>
        <dbReference type="EMBL" id="NQE36210.1"/>
    </source>
</evidence>
<gene>
    <name evidence="2" type="ORF">E5S67_03973</name>
</gene>
<dbReference type="Proteomes" id="UP000702425">
    <property type="component" value="Unassembled WGS sequence"/>
</dbReference>
<evidence type="ECO:0008006" key="4">
    <source>
        <dbReference type="Google" id="ProtNLM"/>
    </source>
</evidence>
<organism evidence="2 3">
    <name type="scientific">Microcoleus asticus IPMA8</name>
    <dbReference type="NCBI Taxonomy" id="2563858"/>
    <lineage>
        <taxon>Bacteria</taxon>
        <taxon>Bacillati</taxon>
        <taxon>Cyanobacteriota</taxon>
        <taxon>Cyanophyceae</taxon>
        <taxon>Oscillatoriophycideae</taxon>
        <taxon>Oscillatoriales</taxon>
        <taxon>Microcoleaceae</taxon>
        <taxon>Microcoleus</taxon>
        <taxon>Microcoleus asticus</taxon>
    </lineage>
</organism>
<protein>
    <recommendedName>
        <fullName evidence="4">Chromosome segregation ATPase</fullName>
    </recommendedName>
</protein>
<evidence type="ECO:0000256" key="1">
    <source>
        <dbReference type="SAM" id="Coils"/>
    </source>
</evidence>